<organism evidence="2 3">
    <name type="scientific">Kordia periserrulae</name>
    <dbReference type="NCBI Taxonomy" id="701523"/>
    <lineage>
        <taxon>Bacteria</taxon>
        <taxon>Pseudomonadati</taxon>
        <taxon>Bacteroidota</taxon>
        <taxon>Flavobacteriia</taxon>
        <taxon>Flavobacteriales</taxon>
        <taxon>Flavobacteriaceae</taxon>
        <taxon>Kordia</taxon>
    </lineage>
</organism>
<dbReference type="EMBL" id="QBKT01000007">
    <property type="protein sequence ID" value="PTX60005.1"/>
    <property type="molecule type" value="Genomic_DNA"/>
</dbReference>
<dbReference type="InterPro" id="IPR025393">
    <property type="entry name" value="DUF4301"/>
</dbReference>
<gene>
    <name evidence="2" type="ORF">C8N46_10711</name>
</gene>
<sequence length="515" mass="59123">MNFSKKHIEQIAAKGLSVSEVEEQLHKFEKKIPHADITAHASIEKGILQLNEADKEACVSLYESERASLEIVKFIPASGAATRMFKFLYKFLENYNPKKDSINSYINKEKEPEIRLFFIGLEKFPFYNDVVQFMNKTELDRIKKPDEFNHDFVHTLLAETGLNYGNYPKGLLPFHKYKKHLSTPFQEHLFEAASYACNAGKAKLHFTISKQHYDKFKTIENNILPQIKEKTGCDFDISYSYQLEETDTIAVDQKNRPIIDASGNLVFRPGGHGALIENLNAIEADVIFIKNIDNVVVNTYSDEISRYKKILAGKLIALQQKAFKYMKMLHNGVSNEELHTILRFLYTKLNVEISEEFEKYSQKYQIEYLIDKLNRPIRVCGMVKNEGEPGGGPFWVKHENGAVSLQIVESVQIDRKNEYHQGIQKLATHFNPVDIVCGVKDYQGNKFDLTKFVDRKSYFIASKSQSGKKIKALELPGLWNGGMAFWNTVFVEVPLITFNPVKTINDLLKPTHQIK</sequence>
<dbReference type="Proteomes" id="UP000244090">
    <property type="component" value="Unassembled WGS sequence"/>
</dbReference>
<dbReference type="OrthoDB" id="5572060at2"/>
<dbReference type="Pfam" id="PF14134">
    <property type="entry name" value="DUF4301"/>
    <property type="match status" value="1"/>
</dbReference>
<dbReference type="SUPFAM" id="SSF53448">
    <property type="entry name" value="Nucleotide-diphospho-sugar transferases"/>
    <property type="match status" value="1"/>
</dbReference>
<dbReference type="RefSeq" id="WP_108115634.1">
    <property type="nucleotide sequence ID" value="NZ_QBKT01000007.1"/>
</dbReference>
<feature type="domain" description="DUF4301" evidence="1">
    <location>
        <begin position="5"/>
        <end position="513"/>
    </location>
</feature>
<evidence type="ECO:0000313" key="3">
    <source>
        <dbReference type="Proteomes" id="UP000244090"/>
    </source>
</evidence>
<evidence type="ECO:0000259" key="1">
    <source>
        <dbReference type="Pfam" id="PF14134"/>
    </source>
</evidence>
<name>A0A2T6BV92_9FLAO</name>
<proteinExistence type="predicted"/>
<reference evidence="2 3" key="1">
    <citation type="submission" date="2018-04" db="EMBL/GenBank/DDBJ databases">
        <title>Genomic Encyclopedia of Archaeal and Bacterial Type Strains, Phase II (KMG-II): from individual species to whole genera.</title>
        <authorList>
            <person name="Goeker M."/>
        </authorList>
    </citation>
    <scope>NUCLEOTIDE SEQUENCE [LARGE SCALE GENOMIC DNA]</scope>
    <source>
        <strain evidence="2 3">DSM 25731</strain>
    </source>
</reference>
<dbReference type="AlphaFoldDB" id="A0A2T6BV92"/>
<keyword evidence="3" id="KW-1185">Reference proteome</keyword>
<comment type="caution">
    <text evidence="2">The sequence shown here is derived from an EMBL/GenBank/DDBJ whole genome shotgun (WGS) entry which is preliminary data.</text>
</comment>
<dbReference type="InterPro" id="IPR029044">
    <property type="entry name" value="Nucleotide-diphossugar_trans"/>
</dbReference>
<accession>A0A2T6BV92</accession>
<evidence type="ECO:0000313" key="2">
    <source>
        <dbReference type="EMBL" id="PTX60005.1"/>
    </source>
</evidence>
<protein>
    <submittedName>
        <fullName evidence="2">Uncharacterized protein DUF4301</fullName>
    </submittedName>
</protein>